<evidence type="ECO:0000259" key="1">
    <source>
        <dbReference type="PROSITE" id="PS51781"/>
    </source>
</evidence>
<dbReference type="PANTHER" id="PTHR34408">
    <property type="entry name" value="FAMILY PROTEIN, PUTATIVE-RELATED"/>
    <property type="match status" value="1"/>
</dbReference>
<dbReference type="AlphaFoldDB" id="A0AA48R9I2"/>
<sequence>MMLKHVAMLPAFAAAILAVEVDSAAAHSLVSPATIRSGPGIQWPTIAQIPAGADVNVSGCYSGWGGGWCAVRWKKVKGYVQVGALAPSAANDVVVAPIVTNNIANLRKGPGSNWPSLAVIPSGAQVDVAYCSQGWLYGWCTVHYEGQTGFVNGLALQRQNAPYSTTFY</sequence>
<dbReference type="Pfam" id="PF08239">
    <property type="entry name" value="SH3_3"/>
    <property type="match status" value="1"/>
</dbReference>
<protein>
    <recommendedName>
        <fullName evidence="1">SH3b domain-containing protein</fullName>
    </recommendedName>
</protein>
<feature type="domain" description="SH3b" evidence="1">
    <location>
        <begin position="23"/>
        <end position="89"/>
    </location>
</feature>
<dbReference type="EMBL" id="OY288114">
    <property type="protein sequence ID" value="CAJ0862557.1"/>
    <property type="molecule type" value="Genomic_DNA"/>
</dbReference>
<evidence type="ECO:0000313" key="2">
    <source>
        <dbReference type="EMBL" id="CAJ0862557.1"/>
    </source>
</evidence>
<name>A0AA48R9I2_9ZZZZ</name>
<accession>A0AA48R9I2</accession>
<organism evidence="2">
    <name type="scientific">freshwater sediment metagenome</name>
    <dbReference type="NCBI Taxonomy" id="556182"/>
    <lineage>
        <taxon>unclassified sequences</taxon>
        <taxon>metagenomes</taxon>
        <taxon>ecological metagenomes</taxon>
    </lineage>
</organism>
<gene>
    <name evidence="2" type="ORF">AMST5_01500</name>
</gene>
<proteinExistence type="predicted"/>
<dbReference type="InterPro" id="IPR003646">
    <property type="entry name" value="SH3-like_bac-type"/>
</dbReference>
<dbReference type="InterPro" id="IPR052354">
    <property type="entry name" value="Cell_Wall_Dynamics_Protein"/>
</dbReference>
<dbReference type="PANTHER" id="PTHR34408:SF1">
    <property type="entry name" value="GLYCOSYL HYDROLASE FAMILY 19 DOMAIN-CONTAINING PROTEIN HI_1415"/>
    <property type="match status" value="1"/>
</dbReference>
<dbReference type="Gene3D" id="2.30.30.40">
    <property type="entry name" value="SH3 Domains"/>
    <property type="match status" value="2"/>
</dbReference>
<reference evidence="2" key="1">
    <citation type="submission" date="2023-07" db="EMBL/GenBank/DDBJ databases">
        <authorList>
            <person name="Pelsma A.J. K."/>
        </authorList>
    </citation>
    <scope>NUCLEOTIDE SEQUENCE</scope>
</reference>
<dbReference type="PROSITE" id="PS51781">
    <property type="entry name" value="SH3B"/>
    <property type="match status" value="1"/>
</dbReference>